<feature type="region of interest" description="Disordered" evidence="1">
    <location>
        <begin position="170"/>
        <end position="190"/>
    </location>
</feature>
<name>A0ABP0ZIP9_9ASCO</name>
<feature type="compositionally biased region" description="Basic and acidic residues" evidence="1">
    <location>
        <begin position="366"/>
        <end position="376"/>
    </location>
</feature>
<dbReference type="InterPro" id="IPR050827">
    <property type="entry name" value="CRP1_MDG1_kinase"/>
</dbReference>
<feature type="domain" description="AMP-activated protein kinase glycogen-binding" evidence="2">
    <location>
        <begin position="5"/>
        <end position="82"/>
    </location>
</feature>
<dbReference type="RefSeq" id="XP_066828232.1">
    <property type="nucleotide sequence ID" value="XM_066971166.1"/>
</dbReference>
<dbReference type="Proteomes" id="UP001497383">
    <property type="component" value="Chromosome 2"/>
</dbReference>
<feature type="compositionally biased region" description="Basic residues" evidence="1">
    <location>
        <begin position="651"/>
        <end position="661"/>
    </location>
</feature>
<dbReference type="EMBL" id="OZ022406">
    <property type="protein sequence ID" value="CAK9436772.1"/>
    <property type="molecule type" value="Genomic_DNA"/>
</dbReference>
<feature type="compositionally biased region" description="Basic residues" evidence="1">
    <location>
        <begin position="236"/>
        <end position="251"/>
    </location>
</feature>
<dbReference type="Gene3D" id="2.60.40.10">
    <property type="entry name" value="Immunoglobulins"/>
    <property type="match status" value="1"/>
</dbReference>
<dbReference type="CDD" id="cd02859">
    <property type="entry name" value="E_set_AMPKbeta_like_N"/>
    <property type="match status" value="1"/>
</dbReference>
<dbReference type="PANTHER" id="PTHR10343:SF94">
    <property type="entry name" value="MDG1P"/>
    <property type="match status" value="1"/>
</dbReference>
<feature type="region of interest" description="Disordered" evidence="1">
    <location>
        <begin position="112"/>
        <end position="133"/>
    </location>
</feature>
<protein>
    <recommendedName>
        <fullName evidence="2">AMP-activated protein kinase glycogen-binding domain-containing protein</fullName>
    </recommendedName>
</protein>
<accession>A0ABP0ZIP9</accession>
<dbReference type="InterPro" id="IPR013783">
    <property type="entry name" value="Ig-like_fold"/>
</dbReference>
<dbReference type="GeneID" id="92206490"/>
<dbReference type="PANTHER" id="PTHR10343">
    <property type="entry name" value="5'-AMP-ACTIVATED PROTEIN KINASE , BETA SUBUNIT"/>
    <property type="match status" value="1"/>
</dbReference>
<reference evidence="3 4" key="1">
    <citation type="submission" date="2024-03" db="EMBL/GenBank/DDBJ databases">
        <authorList>
            <person name="Brejova B."/>
        </authorList>
    </citation>
    <scope>NUCLEOTIDE SEQUENCE [LARGE SCALE GENOMIC DNA]</scope>
    <source>
        <strain evidence="3 4">CBS 14171</strain>
    </source>
</reference>
<feature type="compositionally biased region" description="Acidic residues" evidence="1">
    <location>
        <begin position="328"/>
        <end position="344"/>
    </location>
</feature>
<proteinExistence type="predicted"/>
<dbReference type="Pfam" id="PF16561">
    <property type="entry name" value="AMPK1_CBM"/>
    <property type="match status" value="1"/>
</dbReference>
<evidence type="ECO:0000313" key="4">
    <source>
        <dbReference type="Proteomes" id="UP001497383"/>
    </source>
</evidence>
<feature type="compositionally biased region" description="Gly residues" evidence="1">
    <location>
        <begin position="381"/>
        <end position="395"/>
    </location>
</feature>
<evidence type="ECO:0000256" key="1">
    <source>
        <dbReference type="SAM" id="MobiDB-lite"/>
    </source>
</evidence>
<dbReference type="InterPro" id="IPR014756">
    <property type="entry name" value="Ig_E-set"/>
</dbReference>
<sequence length="661" mass="69712">MSIHYTFKWPKGPEAVTVTGTFDDWSKSLPLVKEADGSFALQVPLPPKKETVLYKYVVDGIWKVNTGEKITRDEEGNENNVLAPEDLVGLLTVPGALIPETGLQYELAHGGAMTDHHTTDTDATQDSTSKDLKTTVLPKEEPKQASLAGEPGIYIPQDKETLSAFEKFENTDPRTLNEDVSEIGTANTGETLPATPVVVSETVLAEVITPPTTGALAEEPAAGTEKELSPEDKEKQKKKVKRTKYKAKKKAKAAEANGTGIKAGADESKDISSQAIPVAAVTGNEATSADYVGEIPRVTENDLRKESLANDQLDKEVREEFAQHHDDEEGDEDEDEYEDDEDEEPVRVPVSRLHKGEEEGEEEAAAADKDKNDHTAAKVLGGAGLGGLAGAGVGPALGSSEPTTSGDAKAADQPVAPLSATDKPVSAAAFKEDTSPIVASDDAPKTLDPKATPTVTSNLDSEPLVPPKTGSTIPETGEGKEVDASPVSKDVSKPAAVATGKPVTDAHPEQEEEIIVAKGDKKDILAAVEASEGPNITLEEIKPTKSQEELLTTEAKLAAEVDGPITIEPVAVPKETVASVEEEEKGKDSATDAAGATGAAATPTKATPAAATTKETPKKPTPTQPKKEATKTPAKKAVANGTKEKEEKKGGFRKFLKKVFQ</sequence>
<dbReference type="SUPFAM" id="SSF81296">
    <property type="entry name" value="E set domains"/>
    <property type="match status" value="1"/>
</dbReference>
<feature type="compositionally biased region" description="Basic and acidic residues" evidence="1">
    <location>
        <begin position="297"/>
        <end position="327"/>
    </location>
</feature>
<evidence type="ECO:0000259" key="2">
    <source>
        <dbReference type="Pfam" id="PF16561"/>
    </source>
</evidence>
<organism evidence="3 4">
    <name type="scientific">Lodderomyces beijingensis</name>
    <dbReference type="NCBI Taxonomy" id="1775926"/>
    <lineage>
        <taxon>Eukaryota</taxon>
        <taxon>Fungi</taxon>
        <taxon>Dikarya</taxon>
        <taxon>Ascomycota</taxon>
        <taxon>Saccharomycotina</taxon>
        <taxon>Pichiomycetes</taxon>
        <taxon>Debaryomycetaceae</taxon>
        <taxon>Candida/Lodderomyces clade</taxon>
        <taxon>Lodderomyces</taxon>
    </lineage>
</organism>
<keyword evidence="4" id="KW-1185">Reference proteome</keyword>
<dbReference type="InterPro" id="IPR032640">
    <property type="entry name" value="AMPK1_CBM"/>
</dbReference>
<feature type="compositionally biased region" description="Low complexity" evidence="1">
    <location>
        <begin position="591"/>
        <end position="614"/>
    </location>
</feature>
<evidence type="ECO:0000313" key="3">
    <source>
        <dbReference type="EMBL" id="CAK9436772.1"/>
    </source>
</evidence>
<feature type="region of interest" description="Disordered" evidence="1">
    <location>
        <begin position="570"/>
        <end position="661"/>
    </location>
</feature>
<feature type="region of interest" description="Disordered" evidence="1">
    <location>
        <begin position="210"/>
        <end position="510"/>
    </location>
</feature>
<gene>
    <name evidence="3" type="ORF">LODBEIA_P12940</name>
</gene>
<feature type="compositionally biased region" description="Basic and acidic residues" evidence="1">
    <location>
        <begin position="224"/>
        <end position="235"/>
    </location>
</feature>